<gene>
    <name evidence="1" type="ORF">MNBD_GAMMA13-1026</name>
</gene>
<dbReference type="EMBL" id="UOFK01000096">
    <property type="protein sequence ID" value="VAW76446.1"/>
    <property type="molecule type" value="Genomic_DNA"/>
</dbReference>
<sequence length="44" mass="4739">MPELEGDTAMKSDAIHLNAAGYRAWAEAVYRLLQEAGALPASSY</sequence>
<organism evidence="1">
    <name type="scientific">hydrothermal vent metagenome</name>
    <dbReference type="NCBI Taxonomy" id="652676"/>
    <lineage>
        <taxon>unclassified sequences</taxon>
        <taxon>metagenomes</taxon>
        <taxon>ecological metagenomes</taxon>
    </lineage>
</organism>
<dbReference type="InterPro" id="IPR036514">
    <property type="entry name" value="SGNH_hydro_sf"/>
</dbReference>
<proteinExistence type="predicted"/>
<evidence type="ECO:0000313" key="1">
    <source>
        <dbReference type="EMBL" id="VAW76446.1"/>
    </source>
</evidence>
<dbReference type="Gene3D" id="3.40.50.1110">
    <property type="entry name" value="SGNH hydrolase"/>
    <property type="match status" value="1"/>
</dbReference>
<dbReference type="SUPFAM" id="SSF52266">
    <property type="entry name" value="SGNH hydrolase"/>
    <property type="match status" value="1"/>
</dbReference>
<protein>
    <recommendedName>
        <fullName evidence="2">SGNH hydrolase-type esterase domain-containing protein</fullName>
    </recommendedName>
</protein>
<evidence type="ECO:0008006" key="2">
    <source>
        <dbReference type="Google" id="ProtNLM"/>
    </source>
</evidence>
<dbReference type="AlphaFoldDB" id="A0A3B0Z6X4"/>
<accession>A0A3B0Z6X4</accession>
<name>A0A3B0Z6X4_9ZZZZ</name>
<reference evidence="1" key="1">
    <citation type="submission" date="2018-06" db="EMBL/GenBank/DDBJ databases">
        <authorList>
            <person name="Zhirakovskaya E."/>
        </authorList>
    </citation>
    <scope>NUCLEOTIDE SEQUENCE</scope>
</reference>